<organism evidence="2 3">
    <name type="scientific">Parasphingorhabdus halotolerans</name>
    <dbReference type="NCBI Taxonomy" id="2725558"/>
    <lineage>
        <taxon>Bacteria</taxon>
        <taxon>Pseudomonadati</taxon>
        <taxon>Pseudomonadota</taxon>
        <taxon>Alphaproteobacteria</taxon>
        <taxon>Sphingomonadales</taxon>
        <taxon>Sphingomonadaceae</taxon>
        <taxon>Parasphingorhabdus</taxon>
    </lineage>
</organism>
<keyword evidence="3" id="KW-1185">Reference proteome</keyword>
<reference evidence="2 3" key="1">
    <citation type="submission" date="2020-04" db="EMBL/GenBank/DDBJ databases">
        <title>Genome sequence for Sphingorhabdus sp. strain M1.</title>
        <authorList>
            <person name="Park S.-J."/>
        </authorList>
    </citation>
    <scope>NUCLEOTIDE SEQUENCE [LARGE SCALE GENOMIC DNA]</scope>
    <source>
        <strain evidence="2 3">JK6</strain>
    </source>
</reference>
<dbReference type="SMART" id="SM00065">
    <property type="entry name" value="GAF"/>
    <property type="match status" value="1"/>
</dbReference>
<evidence type="ECO:0000313" key="2">
    <source>
        <dbReference type="EMBL" id="QJB68044.1"/>
    </source>
</evidence>
<dbReference type="Gene3D" id="3.30.450.40">
    <property type="match status" value="1"/>
</dbReference>
<dbReference type="KEGG" id="phao:HF685_00915"/>
<sequence>MTLHVNLDDEAGRLSALKRYQILDTNPEERFDRITKVVQLSLDVPIALISLVDEDRQWFKSVHGLDVTETARDISFCTHTVADKSPLMVEDASTDARFCNNPLVRGDPNIRSYIGVPLVSPDGYAIGTLCAIDTSPRQHNVENIALITSLSELVIHEMELRQQAETDALTGALNRSAFGSEVQKCVSLFERQKIESSLLVFDLDHFKQVNDNFGHAAGDEVLRTIASEVKMSLRPTDVFARIGGEEFAILMTGTTRNEPVAAAERFRKTIANCKFEGLPDLEVTASFGIAKISKDIGQYSDWLKKADRGLYIAKDCGRNLIFDTNGPCGSQ</sequence>
<dbReference type="SMART" id="SM00267">
    <property type="entry name" value="GGDEF"/>
    <property type="match status" value="1"/>
</dbReference>
<dbReference type="GO" id="GO:0003824">
    <property type="term" value="F:catalytic activity"/>
    <property type="evidence" value="ECO:0007669"/>
    <property type="project" value="UniProtKB-ARBA"/>
</dbReference>
<accession>A0A6H2DI83</accession>
<dbReference type="AlphaFoldDB" id="A0A6H2DI83"/>
<proteinExistence type="predicted"/>
<dbReference type="Pfam" id="PF01590">
    <property type="entry name" value="GAF"/>
    <property type="match status" value="1"/>
</dbReference>
<dbReference type="SUPFAM" id="SSF55073">
    <property type="entry name" value="Nucleotide cyclase"/>
    <property type="match status" value="1"/>
</dbReference>
<dbReference type="InterPro" id="IPR029787">
    <property type="entry name" value="Nucleotide_cyclase"/>
</dbReference>
<feature type="domain" description="GGDEF" evidence="1">
    <location>
        <begin position="194"/>
        <end position="326"/>
    </location>
</feature>
<dbReference type="PROSITE" id="PS50887">
    <property type="entry name" value="GGDEF"/>
    <property type="match status" value="1"/>
</dbReference>
<dbReference type="Pfam" id="PF00990">
    <property type="entry name" value="GGDEF"/>
    <property type="match status" value="1"/>
</dbReference>
<dbReference type="InterPro" id="IPR029016">
    <property type="entry name" value="GAF-like_dom_sf"/>
</dbReference>
<dbReference type="CDD" id="cd01949">
    <property type="entry name" value="GGDEF"/>
    <property type="match status" value="1"/>
</dbReference>
<dbReference type="FunFam" id="3.30.70.270:FF:000001">
    <property type="entry name" value="Diguanylate cyclase domain protein"/>
    <property type="match status" value="1"/>
</dbReference>
<dbReference type="SUPFAM" id="SSF55781">
    <property type="entry name" value="GAF domain-like"/>
    <property type="match status" value="1"/>
</dbReference>
<dbReference type="Proteomes" id="UP000501600">
    <property type="component" value="Chromosome"/>
</dbReference>
<dbReference type="PANTHER" id="PTHR43102:SF2">
    <property type="entry name" value="GAF DOMAIN-CONTAINING PROTEIN"/>
    <property type="match status" value="1"/>
</dbReference>
<name>A0A6H2DI83_9SPHN</name>
<evidence type="ECO:0000259" key="1">
    <source>
        <dbReference type="PROSITE" id="PS50887"/>
    </source>
</evidence>
<dbReference type="InterPro" id="IPR043128">
    <property type="entry name" value="Rev_trsase/Diguanyl_cyclase"/>
</dbReference>
<dbReference type="InterPro" id="IPR000160">
    <property type="entry name" value="GGDEF_dom"/>
</dbReference>
<dbReference type="Gene3D" id="3.30.70.270">
    <property type="match status" value="1"/>
</dbReference>
<dbReference type="PANTHER" id="PTHR43102">
    <property type="entry name" value="SLR1143 PROTEIN"/>
    <property type="match status" value="1"/>
</dbReference>
<dbReference type="EMBL" id="CP051217">
    <property type="protein sequence ID" value="QJB68044.1"/>
    <property type="molecule type" value="Genomic_DNA"/>
</dbReference>
<dbReference type="InterPro" id="IPR003018">
    <property type="entry name" value="GAF"/>
</dbReference>
<evidence type="ECO:0000313" key="3">
    <source>
        <dbReference type="Proteomes" id="UP000501600"/>
    </source>
</evidence>
<gene>
    <name evidence="2" type="ORF">HF685_00915</name>
</gene>
<protein>
    <submittedName>
        <fullName evidence="2">Sensor domain-containing diguanylate cyclase</fullName>
    </submittedName>
</protein>
<dbReference type="NCBIfam" id="TIGR00254">
    <property type="entry name" value="GGDEF"/>
    <property type="match status" value="1"/>
</dbReference>